<keyword evidence="3" id="KW-1185">Reference proteome</keyword>
<feature type="chain" id="PRO_5043326426" evidence="1">
    <location>
        <begin position="21"/>
        <end position="231"/>
    </location>
</feature>
<proteinExistence type="predicted"/>
<comment type="caution">
    <text evidence="2">The sequence shown here is derived from an EMBL/GenBank/DDBJ whole genome shotgun (WGS) entry which is preliminary data.</text>
</comment>
<reference evidence="2 3" key="1">
    <citation type="submission" date="2024-04" db="EMBL/GenBank/DDBJ databases">
        <authorList>
            <person name="Rising A."/>
            <person name="Reimegard J."/>
            <person name="Sonavane S."/>
            <person name="Akerstrom W."/>
            <person name="Nylinder S."/>
            <person name="Hedman E."/>
            <person name="Kallberg Y."/>
        </authorList>
    </citation>
    <scope>NUCLEOTIDE SEQUENCE [LARGE SCALE GENOMIC DNA]</scope>
</reference>
<evidence type="ECO:0000256" key="1">
    <source>
        <dbReference type="SAM" id="SignalP"/>
    </source>
</evidence>
<keyword evidence="1" id="KW-0732">Signal</keyword>
<sequence length="231" mass="27207">MYIMWFISLVGFISIQGLFCQVHIKCERDKHSYCHSLAPRIEWGTKFPPNEDEMNDLCPTAKGYFECLADHKKTCPVPLFDSTDETVVAILEVIREICNETSALHRDYLKSSNCYKSLAASDVGRECERKAEIMYNAYVLHRIEYDSIYDADRTRHRYCMEEAYKMACVSMEMIETCGIHAYNTYLELVHRSKFLQPICYGPTKEELNHEFIEFVYEDEEQHQIFNRAFHL</sequence>
<evidence type="ECO:0000313" key="2">
    <source>
        <dbReference type="EMBL" id="CAL1279306.1"/>
    </source>
</evidence>
<evidence type="ECO:0000313" key="3">
    <source>
        <dbReference type="Proteomes" id="UP001497382"/>
    </source>
</evidence>
<dbReference type="Proteomes" id="UP001497382">
    <property type="component" value="Unassembled WGS sequence"/>
</dbReference>
<dbReference type="AlphaFoldDB" id="A0AAV2A6Q8"/>
<protein>
    <submittedName>
        <fullName evidence="2">Uncharacterized protein</fullName>
    </submittedName>
</protein>
<organism evidence="2 3">
    <name type="scientific">Larinioides sclopetarius</name>
    <dbReference type="NCBI Taxonomy" id="280406"/>
    <lineage>
        <taxon>Eukaryota</taxon>
        <taxon>Metazoa</taxon>
        <taxon>Ecdysozoa</taxon>
        <taxon>Arthropoda</taxon>
        <taxon>Chelicerata</taxon>
        <taxon>Arachnida</taxon>
        <taxon>Araneae</taxon>
        <taxon>Araneomorphae</taxon>
        <taxon>Entelegynae</taxon>
        <taxon>Araneoidea</taxon>
        <taxon>Araneidae</taxon>
        <taxon>Larinioides</taxon>
    </lineage>
</organism>
<feature type="signal peptide" evidence="1">
    <location>
        <begin position="1"/>
        <end position="20"/>
    </location>
</feature>
<name>A0AAV2A6Q8_9ARAC</name>
<dbReference type="EMBL" id="CAXIEN010000120">
    <property type="protein sequence ID" value="CAL1279306.1"/>
    <property type="molecule type" value="Genomic_DNA"/>
</dbReference>
<gene>
    <name evidence="2" type="ORF">LARSCL_LOCUS10272</name>
</gene>
<accession>A0AAV2A6Q8</accession>